<name>A0AA97KMP7_EUBMA</name>
<evidence type="ECO:0000256" key="4">
    <source>
        <dbReference type="ARBA" id="ARBA00022618"/>
    </source>
</evidence>
<comment type="subunit">
    <text evidence="9">Component of the RZZ complex.</text>
</comment>
<keyword evidence="6 9" id="KW-0995">Kinetochore</keyword>
<dbReference type="Gene3D" id="6.20.270.10">
    <property type="match status" value="1"/>
</dbReference>
<dbReference type="Gene3D" id="2.20.25.230">
    <property type="match status" value="1"/>
</dbReference>
<accession>A0AA97KMP7</accession>
<evidence type="ECO:0000313" key="11">
    <source>
        <dbReference type="RefSeq" id="XP_054859027.1"/>
    </source>
</evidence>
<keyword evidence="4 9" id="KW-0132">Cell division</keyword>
<sequence length="610" mass="69190">MGSRRQQHRESVLQFCSFLRQVYEERKGNVNKGPLTFETDVQGYLIDEECANPVENFWNRNGMMVVVEKVISCATITQPEQQPIDGTYISEVSSKVCPAVHGLPISRARQLISFYTMSQNPNMTHLKISNPAPFLPLWVRCDRTDPQQTIWLGAEPFSTGNKLTGITLHTVTSNGPLTNKNCSTDLEELKESHRRRHHCSGLRMKGFASYKFLEATLLDSLSLEDTFVPLDRNIYADFAWDTVTMALQIPPPASTTTLKFQMACGGHLSSVCEVSRELQFLLGLAQGLKTGAIDWSKPSGGKPAVELVQKLLKDLKDEVDGLKTQNISDIENLQNDTATVYSSMKTVFNNREDLDFVEQLWCKMWKNIASYEELVKCFKLIMKSLQHGELRTWIHQGSNSTLSKLIKQSLHGSVETVPLRDGAPIQMLLEIGVDKMKRDYVSYFVGKELAVHAHLDYFMSTSVDLQEQVHRVQKLHHVLEIVDNCVDLLKLDHENLIFLTQSCIKYYKENPLNEKHVFQLPVRQSTVKDFCQNAYPQIWRVEISSGQGQKKVKTVWQFSTTSPAEHMNTSSRGLLDGTETFDSPEGMCFITLAECNQVYFIEEKGAAYLP</sequence>
<comment type="function">
    <text evidence="9">Essential component of the mitotic checkpoint, which prevents cells from prematurely exiting mitosis. Required for the assembly of the dynein-dynactin and MAD1-MAD2 complexes onto kinetochores. Its function related to the spindle assembly machinery is proposed to depend on its association in the mitotic RZZ complex.</text>
</comment>
<comment type="subcellular location">
    <subcellularLocation>
        <location evidence="1 9">Chromosome</location>
        <location evidence="1 9">Centromere</location>
        <location evidence="1 9">Kinetochore</location>
    </subcellularLocation>
</comment>
<dbReference type="AlphaFoldDB" id="A0AA97KMP7"/>
<evidence type="ECO:0000256" key="1">
    <source>
        <dbReference type="ARBA" id="ARBA00004629"/>
    </source>
</evidence>
<dbReference type="Proteomes" id="UP001190640">
    <property type="component" value="Chromosome 18"/>
</dbReference>
<dbReference type="Gene3D" id="1.20.58.730">
    <property type="match status" value="1"/>
</dbReference>
<dbReference type="GO" id="GO:1990423">
    <property type="term" value="C:RZZ complex"/>
    <property type="evidence" value="ECO:0007669"/>
    <property type="project" value="UniProtKB-UniRule"/>
</dbReference>
<dbReference type="GeneID" id="129345809"/>
<keyword evidence="7 9" id="KW-0131">Cell cycle</keyword>
<dbReference type="Pfam" id="PF09817">
    <property type="entry name" value="Zwilch"/>
    <property type="match status" value="1"/>
</dbReference>
<keyword evidence="5 9" id="KW-0498">Mitosis</keyword>
<evidence type="ECO:0000256" key="2">
    <source>
        <dbReference type="ARBA" id="ARBA00009062"/>
    </source>
</evidence>
<evidence type="ECO:0000256" key="3">
    <source>
        <dbReference type="ARBA" id="ARBA00022454"/>
    </source>
</evidence>
<organism evidence="10 11">
    <name type="scientific">Eublepharis macularius</name>
    <name type="common">Leopard gecko</name>
    <name type="synonym">Cyrtodactylus macularius</name>
    <dbReference type="NCBI Taxonomy" id="481883"/>
    <lineage>
        <taxon>Eukaryota</taxon>
        <taxon>Metazoa</taxon>
        <taxon>Chordata</taxon>
        <taxon>Craniata</taxon>
        <taxon>Vertebrata</taxon>
        <taxon>Euteleostomi</taxon>
        <taxon>Lepidosauria</taxon>
        <taxon>Squamata</taxon>
        <taxon>Bifurcata</taxon>
        <taxon>Gekkota</taxon>
        <taxon>Eublepharidae</taxon>
        <taxon>Eublepharinae</taxon>
        <taxon>Eublepharis</taxon>
    </lineage>
</organism>
<dbReference type="GO" id="GO:0007094">
    <property type="term" value="P:mitotic spindle assembly checkpoint signaling"/>
    <property type="evidence" value="ECO:0007669"/>
    <property type="project" value="UniProtKB-UniRule"/>
</dbReference>
<dbReference type="Gene3D" id="1.10.287.1880">
    <property type="match status" value="1"/>
</dbReference>
<dbReference type="KEGG" id="emc:129345809"/>
<evidence type="ECO:0000313" key="10">
    <source>
        <dbReference type="Proteomes" id="UP001190640"/>
    </source>
</evidence>
<evidence type="ECO:0000256" key="7">
    <source>
        <dbReference type="ARBA" id="ARBA00023306"/>
    </source>
</evidence>
<evidence type="ECO:0000256" key="8">
    <source>
        <dbReference type="ARBA" id="ARBA00023328"/>
    </source>
</evidence>
<evidence type="ECO:0000256" key="9">
    <source>
        <dbReference type="RuleBase" id="RU369076"/>
    </source>
</evidence>
<reference evidence="11" key="1">
    <citation type="submission" date="2025-08" db="UniProtKB">
        <authorList>
            <consortium name="RefSeq"/>
        </authorList>
    </citation>
    <scope>IDENTIFICATION</scope>
    <source>
        <tissue evidence="11">Blood</tissue>
    </source>
</reference>
<dbReference type="Gene3D" id="6.10.140.520">
    <property type="match status" value="1"/>
</dbReference>
<dbReference type="PANTHER" id="PTHR15995">
    <property type="entry name" value="PROTEIN ZWILCH HOMOLOG"/>
    <property type="match status" value="1"/>
</dbReference>
<dbReference type="GO" id="GO:0051301">
    <property type="term" value="P:cell division"/>
    <property type="evidence" value="ECO:0007669"/>
    <property type="project" value="UniProtKB-UniRule"/>
</dbReference>
<protein>
    <recommendedName>
        <fullName evidence="9">Protein zwilch</fullName>
    </recommendedName>
</protein>
<proteinExistence type="inferred from homology"/>
<keyword evidence="10" id="KW-1185">Reference proteome</keyword>
<dbReference type="CTD" id="55055"/>
<dbReference type="InterPro" id="IPR018630">
    <property type="entry name" value="Zwilch"/>
</dbReference>
<evidence type="ECO:0000256" key="6">
    <source>
        <dbReference type="ARBA" id="ARBA00022838"/>
    </source>
</evidence>
<dbReference type="PANTHER" id="PTHR15995:SF1">
    <property type="entry name" value="PROTEIN ZWILCH HOMOLOG"/>
    <property type="match status" value="1"/>
</dbReference>
<gene>
    <name evidence="11" type="primary">ZWILCH</name>
</gene>
<keyword evidence="8 9" id="KW-0137">Centromere</keyword>
<keyword evidence="3 9" id="KW-0158">Chromosome</keyword>
<evidence type="ECO:0000256" key="5">
    <source>
        <dbReference type="ARBA" id="ARBA00022776"/>
    </source>
</evidence>
<dbReference type="RefSeq" id="XP_054859027.1">
    <property type="nucleotide sequence ID" value="XM_055003052.1"/>
</dbReference>
<dbReference type="GO" id="GO:0034501">
    <property type="term" value="P:protein localization to kinetochore"/>
    <property type="evidence" value="ECO:0007669"/>
    <property type="project" value="UniProtKB-UniRule"/>
</dbReference>
<comment type="similarity">
    <text evidence="2 9">Belongs to the ZWILCH family.</text>
</comment>